<gene>
    <name evidence="1" type="ORF">JYE49_05005</name>
</gene>
<organism evidence="1 2">
    <name type="scientific">Aristaeella hokkaidonensis</name>
    <dbReference type="NCBI Taxonomy" id="3046382"/>
    <lineage>
        <taxon>Bacteria</taxon>
        <taxon>Bacillati</taxon>
        <taxon>Bacillota</taxon>
        <taxon>Clostridia</taxon>
        <taxon>Eubacteriales</taxon>
        <taxon>Aristaeellaceae</taxon>
        <taxon>Aristaeella</taxon>
    </lineage>
</organism>
<dbReference type="Proteomes" id="UP000682782">
    <property type="component" value="Chromosome"/>
</dbReference>
<sequence>MIAGYGSKPVFQYKFRPLLQDQRAMDGGFCVILYENRILSFSTYRVDGSFIDELCFSLPVRVIQCFYGLLRNAGSWLGDTPCDLRGASITPYASSFAFDGYDPIRVWGINDLLCQPAGSQAGFFARHLYVLFEDVANLLAENGIRLTLDGFTWDTEKIHPFRKGQLYSSGRQSVI</sequence>
<name>A0AC61N9U6_9FIRM</name>
<evidence type="ECO:0000313" key="2">
    <source>
        <dbReference type="Proteomes" id="UP000682782"/>
    </source>
</evidence>
<reference evidence="1" key="1">
    <citation type="submission" date="2021-01" db="EMBL/GenBank/DDBJ databases">
        <title>Complete genome sequence of Clostridiales bacterium R-7.</title>
        <authorList>
            <person name="Mahoney-Kurpe S.C."/>
            <person name="Palevich N."/>
            <person name="Koike S."/>
            <person name="Moon C.D."/>
            <person name="Attwood G.T."/>
        </authorList>
    </citation>
    <scope>NUCLEOTIDE SEQUENCE</scope>
    <source>
        <strain evidence="1">R-7</strain>
    </source>
</reference>
<proteinExistence type="predicted"/>
<keyword evidence="2" id="KW-1185">Reference proteome</keyword>
<evidence type="ECO:0000313" key="1">
    <source>
        <dbReference type="EMBL" id="QUC68058.1"/>
    </source>
</evidence>
<protein>
    <submittedName>
        <fullName evidence="1">Uncharacterized protein</fullName>
    </submittedName>
</protein>
<accession>A0AC61N9U6</accession>
<dbReference type="EMBL" id="CP068393">
    <property type="protein sequence ID" value="QUC68058.1"/>
    <property type="molecule type" value="Genomic_DNA"/>
</dbReference>